<reference evidence="2 3" key="1">
    <citation type="submission" date="2017-05" db="EMBL/GenBank/DDBJ databases">
        <authorList>
            <person name="Varghese N."/>
            <person name="Submissions S."/>
        </authorList>
    </citation>
    <scope>NUCLEOTIDE SEQUENCE [LARGE SCALE GENOMIC DNA]</scope>
    <source>
        <strain evidence="2 3">DSM 27040</strain>
    </source>
</reference>
<dbReference type="OrthoDB" id="1039148at2"/>
<accession>A0A521EZU6</accession>
<organism evidence="2 3">
    <name type="scientific">Saccharicrinis carchari</name>
    <dbReference type="NCBI Taxonomy" id="1168039"/>
    <lineage>
        <taxon>Bacteria</taxon>
        <taxon>Pseudomonadati</taxon>
        <taxon>Bacteroidota</taxon>
        <taxon>Bacteroidia</taxon>
        <taxon>Marinilabiliales</taxon>
        <taxon>Marinilabiliaceae</taxon>
        <taxon>Saccharicrinis</taxon>
    </lineage>
</organism>
<dbReference type="EMBL" id="FXTB01000012">
    <property type="protein sequence ID" value="SMO89532.1"/>
    <property type="molecule type" value="Genomic_DNA"/>
</dbReference>
<keyword evidence="1" id="KW-0812">Transmembrane</keyword>
<evidence type="ECO:0008006" key="4">
    <source>
        <dbReference type="Google" id="ProtNLM"/>
    </source>
</evidence>
<proteinExistence type="predicted"/>
<name>A0A521EZU6_SACCC</name>
<evidence type="ECO:0000313" key="3">
    <source>
        <dbReference type="Proteomes" id="UP000319040"/>
    </source>
</evidence>
<keyword evidence="3" id="KW-1185">Reference proteome</keyword>
<keyword evidence="1" id="KW-1133">Transmembrane helix</keyword>
<sequence>MKPENNIYKALRRNRAITIGAVTTACVTIVSAFVFAFSVYTYQMNHALTIDQSGDLLPLKYIDINESYKIEAAHHVEMFHRYFYRYDKSSFNTQIDKALWLADETAENIYLLLQNEKWFERVVQFNIIQDIEIKPGNILIEGEKIPFTFRASSIVRIGQFGKVNRYQLETSGVVTKVHRNYPLNPHGLLITEFKEIEKLEVKDD</sequence>
<dbReference type="AlphaFoldDB" id="A0A521EZU6"/>
<dbReference type="Proteomes" id="UP000319040">
    <property type="component" value="Unassembled WGS sequence"/>
</dbReference>
<evidence type="ECO:0000256" key="1">
    <source>
        <dbReference type="SAM" id="Phobius"/>
    </source>
</evidence>
<dbReference type="PROSITE" id="PS51257">
    <property type="entry name" value="PROKAR_LIPOPROTEIN"/>
    <property type="match status" value="1"/>
</dbReference>
<keyword evidence="1" id="KW-0472">Membrane</keyword>
<feature type="transmembrane region" description="Helical" evidence="1">
    <location>
        <begin position="21"/>
        <end position="42"/>
    </location>
</feature>
<gene>
    <name evidence="2" type="ORF">SAMN06265379_11251</name>
</gene>
<protein>
    <recommendedName>
        <fullName evidence="4">Bacteroides conjugative transposon TraK protein</fullName>
    </recommendedName>
</protein>
<evidence type="ECO:0000313" key="2">
    <source>
        <dbReference type="EMBL" id="SMO89532.1"/>
    </source>
</evidence>
<dbReference type="RefSeq" id="WP_142534617.1">
    <property type="nucleotide sequence ID" value="NZ_FXTB01000012.1"/>
</dbReference>